<gene>
    <name evidence="2" type="ORF">PXEA_LOCUS35586</name>
</gene>
<dbReference type="AlphaFoldDB" id="A0A3S5B0A3"/>
<evidence type="ECO:0000313" key="2">
    <source>
        <dbReference type="EMBL" id="VEL42146.1"/>
    </source>
</evidence>
<feature type="compositionally biased region" description="Basic residues" evidence="1">
    <location>
        <begin position="63"/>
        <end position="72"/>
    </location>
</feature>
<proteinExistence type="predicted"/>
<evidence type="ECO:0000256" key="1">
    <source>
        <dbReference type="SAM" id="MobiDB-lite"/>
    </source>
</evidence>
<keyword evidence="3" id="KW-1185">Reference proteome</keyword>
<dbReference type="Proteomes" id="UP000784294">
    <property type="component" value="Unassembled WGS sequence"/>
</dbReference>
<feature type="compositionally biased region" description="Polar residues" evidence="1">
    <location>
        <begin position="88"/>
        <end position="97"/>
    </location>
</feature>
<feature type="region of interest" description="Disordered" evidence="1">
    <location>
        <begin position="63"/>
        <end position="125"/>
    </location>
</feature>
<evidence type="ECO:0000313" key="3">
    <source>
        <dbReference type="Proteomes" id="UP000784294"/>
    </source>
</evidence>
<organism evidence="2 3">
    <name type="scientific">Protopolystoma xenopodis</name>
    <dbReference type="NCBI Taxonomy" id="117903"/>
    <lineage>
        <taxon>Eukaryota</taxon>
        <taxon>Metazoa</taxon>
        <taxon>Spiralia</taxon>
        <taxon>Lophotrochozoa</taxon>
        <taxon>Platyhelminthes</taxon>
        <taxon>Monogenea</taxon>
        <taxon>Polyopisthocotylea</taxon>
        <taxon>Polystomatidea</taxon>
        <taxon>Polystomatidae</taxon>
        <taxon>Protopolystoma</taxon>
    </lineage>
</organism>
<sequence length="125" mass="14016">MQGQRLQKPCQWYLAGPTRFQQLDGKYTERVGWTHGSHVGLDVVVPSSRGAWSCSALGLPLQHVHHNSRSRGRLREQTRRSGRLEVGQSPNPQTRDQQGPVGRGVSVNPFRVSESRELAHRLAKS</sequence>
<protein>
    <submittedName>
        <fullName evidence="2">Uncharacterized protein</fullName>
    </submittedName>
</protein>
<feature type="compositionally biased region" description="Basic and acidic residues" evidence="1">
    <location>
        <begin position="73"/>
        <end position="83"/>
    </location>
</feature>
<accession>A0A3S5B0A3</accession>
<name>A0A3S5B0A3_9PLAT</name>
<feature type="compositionally biased region" description="Basic and acidic residues" evidence="1">
    <location>
        <begin position="113"/>
        <end position="125"/>
    </location>
</feature>
<dbReference type="EMBL" id="CAAALY010272812">
    <property type="protein sequence ID" value="VEL42146.1"/>
    <property type="molecule type" value="Genomic_DNA"/>
</dbReference>
<reference evidence="2" key="1">
    <citation type="submission" date="2018-11" db="EMBL/GenBank/DDBJ databases">
        <authorList>
            <consortium name="Pathogen Informatics"/>
        </authorList>
    </citation>
    <scope>NUCLEOTIDE SEQUENCE</scope>
</reference>
<comment type="caution">
    <text evidence="2">The sequence shown here is derived from an EMBL/GenBank/DDBJ whole genome shotgun (WGS) entry which is preliminary data.</text>
</comment>